<dbReference type="PROSITE" id="PS50893">
    <property type="entry name" value="ABC_TRANSPORTER_2"/>
    <property type="match status" value="1"/>
</dbReference>
<name>A0A2G9YU61_9BACT</name>
<dbReference type="Proteomes" id="UP000229976">
    <property type="component" value="Unassembled WGS sequence"/>
</dbReference>
<keyword evidence="3 5" id="KW-0067">ATP-binding</keyword>
<dbReference type="SUPFAM" id="SSF52540">
    <property type="entry name" value="P-loop containing nucleoside triphosphate hydrolases"/>
    <property type="match status" value="1"/>
</dbReference>
<dbReference type="InterPro" id="IPR017911">
    <property type="entry name" value="MacB-like_ATP-bd"/>
</dbReference>
<dbReference type="InterPro" id="IPR027417">
    <property type="entry name" value="P-loop_NTPase"/>
</dbReference>
<evidence type="ECO:0000256" key="3">
    <source>
        <dbReference type="ARBA" id="ARBA00022840"/>
    </source>
</evidence>
<dbReference type="GO" id="GO:0016887">
    <property type="term" value="F:ATP hydrolysis activity"/>
    <property type="evidence" value="ECO:0007669"/>
    <property type="project" value="InterPro"/>
</dbReference>
<comment type="caution">
    <text evidence="5">The sequence shown here is derived from an EMBL/GenBank/DDBJ whole genome shotgun (WGS) entry which is preliminary data.</text>
</comment>
<evidence type="ECO:0000259" key="4">
    <source>
        <dbReference type="PROSITE" id="PS50893"/>
    </source>
</evidence>
<dbReference type="Gene3D" id="3.40.50.300">
    <property type="entry name" value="P-loop containing nucleotide triphosphate hydrolases"/>
    <property type="match status" value="1"/>
</dbReference>
<dbReference type="Pfam" id="PF00005">
    <property type="entry name" value="ABC_tran"/>
    <property type="match status" value="1"/>
</dbReference>
<evidence type="ECO:0000256" key="1">
    <source>
        <dbReference type="ARBA" id="ARBA00022448"/>
    </source>
</evidence>
<evidence type="ECO:0000313" key="5">
    <source>
        <dbReference type="EMBL" id="PIP22776.1"/>
    </source>
</evidence>
<evidence type="ECO:0000256" key="2">
    <source>
        <dbReference type="ARBA" id="ARBA00022741"/>
    </source>
</evidence>
<accession>A0A2G9YU61</accession>
<dbReference type="AlphaFoldDB" id="A0A2G9YU61"/>
<sequence length="239" mass="26464">MVNDKSLIKLEDVWKIYQLGKVELTALKGVILEIFEGSFVSIVGSSGSGKSTLLNMLGCLDFPSKGKTFLKGKDISLLSEDELSQARGKIIGFVFQEFNLLPNFSALQNVMFPMIFQGIPEAERVKKAKELLISLGLKERICHQPSELSGGERQRVAIARALANDPEMIIADEPTGNLDSVTGTKIMEILTDFHKNLGRTVVVVTHDPKVARYSKEMINIKDGEIISDHSNSNESLWKK</sequence>
<dbReference type="GO" id="GO:0005524">
    <property type="term" value="F:ATP binding"/>
    <property type="evidence" value="ECO:0007669"/>
    <property type="project" value="UniProtKB-KW"/>
</dbReference>
<dbReference type="SMART" id="SM00382">
    <property type="entry name" value="AAA"/>
    <property type="match status" value="1"/>
</dbReference>
<dbReference type="FunFam" id="3.40.50.300:FF:000032">
    <property type="entry name" value="Export ABC transporter ATP-binding protein"/>
    <property type="match status" value="1"/>
</dbReference>
<gene>
    <name evidence="5" type="ORF">COX37_02185</name>
</gene>
<dbReference type="InterPro" id="IPR003593">
    <property type="entry name" value="AAA+_ATPase"/>
</dbReference>
<dbReference type="PROSITE" id="PS00211">
    <property type="entry name" value="ABC_TRANSPORTER_1"/>
    <property type="match status" value="1"/>
</dbReference>
<dbReference type="GO" id="GO:0005886">
    <property type="term" value="C:plasma membrane"/>
    <property type="evidence" value="ECO:0007669"/>
    <property type="project" value="TreeGrafter"/>
</dbReference>
<keyword evidence="5" id="KW-0449">Lipoprotein</keyword>
<dbReference type="CDD" id="cd03255">
    <property type="entry name" value="ABC_MJ0796_LolCDE_FtsE"/>
    <property type="match status" value="1"/>
</dbReference>
<dbReference type="PANTHER" id="PTHR24220">
    <property type="entry name" value="IMPORT ATP-BINDING PROTEIN"/>
    <property type="match status" value="1"/>
</dbReference>
<keyword evidence="1" id="KW-0813">Transport</keyword>
<reference evidence="5 6" key="1">
    <citation type="submission" date="2017-09" db="EMBL/GenBank/DDBJ databases">
        <title>Depth-based differentiation of microbial function through sediment-hosted aquifers and enrichment of novel symbionts in the deep terrestrial subsurface.</title>
        <authorList>
            <person name="Probst A.J."/>
            <person name="Ladd B."/>
            <person name="Jarett J.K."/>
            <person name="Geller-Mcgrath D.E."/>
            <person name="Sieber C.M."/>
            <person name="Emerson J.B."/>
            <person name="Anantharaman K."/>
            <person name="Thomas B.C."/>
            <person name="Malmstrom R."/>
            <person name="Stieglmeier M."/>
            <person name="Klingl A."/>
            <person name="Woyke T."/>
            <person name="Ryan C.M."/>
            <person name="Banfield J.F."/>
        </authorList>
    </citation>
    <scope>NUCLEOTIDE SEQUENCE [LARGE SCALE GENOMIC DNA]</scope>
    <source>
        <strain evidence="5">CG23_combo_of_CG06-09_8_20_14_all_39_17</strain>
    </source>
</reference>
<dbReference type="EMBL" id="PCRO01000027">
    <property type="protein sequence ID" value="PIP22776.1"/>
    <property type="molecule type" value="Genomic_DNA"/>
</dbReference>
<dbReference type="PANTHER" id="PTHR24220:SF86">
    <property type="entry name" value="ABC TRANSPORTER ABCH.1"/>
    <property type="match status" value="1"/>
</dbReference>
<dbReference type="GO" id="GO:0022857">
    <property type="term" value="F:transmembrane transporter activity"/>
    <property type="evidence" value="ECO:0007669"/>
    <property type="project" value="TreeGrafter"/>
</dbReference>
<dbReference type="InterPro" id="IPR017871">
    <property type="entry name" value="ABC_transporter-like_CS"/>
</dbReference>
<keyword evidence="2" id="KW-0547">Nucleotide-binding</keyword>
<evidence type="ECO:0000313" key="6">
    <source>
        <dbReference type="Proteomes" id="UP000229976"/>
    </source>
</evidence>
<organism evidence="5 6">
    <name type="scientific">Candidatus Nealsonbacteria bacterium CG23_combo_of_CG06-09_8_20_14_all_39_17</name>
    <dbReference type="NCBI Taxonomy" id="1974722"/>
    <lineage>
        <taxon>Bacteria</taxon>
        <taxon>Candidatus Nealsoniibacteriota</taxon>
    </lineage>
</organism>
<dbReference type="InterPro" id="IPR015854">
    <property type="entry name" value="ABC_transpr_LolD-like"/>
</dbReference>
<feature type="domain" description="ABC transporter" evidence="4">
    <location>
        <begin position="8"/>
        <end position="239"/>
    </location>
</feature>
<dbReference type="GO" id="GO:0098796">
    <property type="term" value="C:membrane protein complex"/>
    <property type="evidence" value="ECO:0007669"/>
    <property type="project" value="UniProtKB-ARBA"/>
</dbReference>
<protein>
    <submittedName>
        <fullName evidence="5">Lipoprotein-releasing system ATP-binding protein LolD</fullName>
    </submittedName>
</protein>
<proteinExistence type="predicted"/>
<dbReference type="InterPro" id="IPR003439">
    <property type="entry name" value="ABC_transporter-like_ATP-bd"/>
</dbReference>